<sequence length="160" mass="17419">MKNYPIILFGLVMLLTGSLACKTDDVTITDTNMETNDSNHIDTTSSQLKIRIGSKKFTATLLNNAMVAAFKARLPMTVSMSELNGNEKLYRFPNNLPTSASNPRNINSGDLMIYGSNTLVLFYQSFPTSYSYTKLGRIDDTAGLAAAVGPGSVTVTFELE</sequence>
<keyword evidence="1" id="KW-0732">Signal</keyword>
<dbReference type="Proteomes" id="UP000304900">
    <property type="component" value="Unassembled WGS sequence"/>
</dbReference>
<accession>A0A4U6D5N8</accession>
<reference evidence="3 4" key="1">
    <citation type="submission" date="2019-05" db="EMBL/GenBank/DDBJ databases">
        <title>Dyadobacter AR-3-8 sp. nov., isolated from arctic soil.</title>
        <authorList>
            <person name="Chaudhary D.K."/>
        </authorList>
    </citation>
    <scope>NUCLEOTIDE SEQUENCE [LARGE SCALE GENOMIC DNA]</scope>
    <source>
        <strain evidence="3 4">AR-3-8</strain>
    </source>
</reference>
<name>A0A4U6D5N8_9BACT</name>
<evidence type="ECO:0000256" key="1">
    <source>
        <dbReference type="SAM" id="SignalP"/>
    </source>
</evidence>
<dbReference type="Gene3D" id="2.40.100.20">
    <property type="match status" value="1"/>
</dbReference>
<feature type="signal peptide" evidence="1">
    <location>
        <begin position="1"/>
        <end position="20"/>
    </location>
</feature>
<dbReference type="EMBL" id="SZVO01000003">
    <property type="protein sequence ID" value="TKT92632.1"/>
    <property type="molecule type" value="Genomic_DNA"/>
</dbReference>
<feature type="chain" id="PRO_5020911310" description="Cyclophilin-like domain-containing protein" evidence="1">
    <location>
        <begin position="21"/>
        <end position="160"/>
    </location>
</feature>
<evidence type="ECO:0000313" key="4">
    <source>
        <dbReference type="Proteomes" id="UP000304900"/>
    </source>
</evidence>
<gene>
    <name evidence="3" type="ORF">FDK13_07390</name>
</gene>
<dbReference type="RefSeq" id="WP_137339360.1">
    <property type="nucleotide sequence ID" value="NZ_BSQH01000002.1"/>
</dbReference>
<dbReference type="AlphaFoldDB" id="A0A4U6D5N8"/>
<dbReference type="InterPro" id="IPR029000">
    <property type="entry name" value="Cyclophilin-like_dom_sf"/>
</dbReference>
<dbReference type="InterPro" id="IPR041183">
    <property type="entry name" value="Cyclophilin-like"/>
</dbReference>
<dbReference type="PROSITE" id="PS51257">
    <property type="entry name" value="PROKAR_LIPOPROTEIN"/>
    <property type="match status" value="1"/>
</dbReference>
<comment type="caution">
    <text evidence="3">The sequence shown here is derived from an EMBL/GenBank/DDBJ whole genome shotgun (WGS) entry which is preliminary data.</text>
</comment>
<proteinExistence type="predicted"/>
<protein>
    <recommendedName>
        <fullName evidence="2">Cyclophilin-like domain-containing protein</fullName>
    </recommendedName>
</protein>
<feature type="domain" description="Cyclophilin-like" evidence="2">
    <location>
        <begin position="50"/>
        <end position="158"/>
    </location>
</feature>
<evidence type="ECO:0000259" key="2">
    <source>
        <dbReference type="Pfam" id="PF18050"/>
    </source>
</evidence>
<dbReference type="SUPFAM" id="SSF50891">
    <property type="entry name" value="Cyclophilin-like"/>
    <property type="match status" value="1"/>
</dbReference>
<keyword evidence="4" id="KW-1185">Reference proteome</keyword>
<evidence type="ECO:0000313" key="3">
    <source>
        <dbReference type="EMBL" id="TKT92632.1"/>
    </source>
</evidence>
<organism evidence="3 4">
    <name type="scientific">Dyadobacter frigoris</name>
    <dbReference type="NCBI Taxonomy" id="2576211"/>
    <lineage>
        <taxon>Bacteria</taxon>
        <taxon>Pseudomonadati</taxon>
        <taxon>Bacteroidota</taxon>
        <taxon>Cytophagia</taxon>
        <taxon>Cytophagales</taxon>
        <taxon>Spirosomataceae</taxon>
        <taxon>Dyadobacter</taxon>
    </lineage>
</organism>
<dbReference type="Pfam" id="PF18050">
    <property type="entry name" value="Cyclophil_like2"/>
    <property type="match status" value="1"/>
</dbReference>
<dbReference type="OrthoDB" id="9801466at2"/>